<protein>
    <submittedName>
        <fullName evidence="5">Curved DNA-binding protein</fullName>
    </submittedName>
</protein>
<dbReference type="SMART" id="SM00271">
    <property type="entry name" value="DnaJ"/>
    <property type="match status" value="1"/>
</dbReference>
<dbReference type="CDD" id="cd10747">
    <property type="entry name" value="DnaJ_C"/>
    <property type="match status" value="1"/>
</dbReference>
<dbReference type="PANTHER" id="PTHR43096">
    <property type="entry name" value="DNAJ HOMOLOG 1, MITOCHONDRIAL-RELATED"/>
    <property type="match status" value="1"/>
</dbReference>
<dbReference type="CDD" id="cd06257">
    <property type="entry name" value="DnaJ"/>
    <property type="match status" value="1"/>
</dbReference>
<keyword evidence="2 5" id="KW-0238">DNA-binding</keyword>
<dbReference type="GO" id="GO:0042026">
    <property type="term" value="P:protein refolding"/>
    <property type="evidence" value="ECO:0007669"/>
    <property type="project" value="TreeGrafter"/>
</dbReference>
<dbReference type="NCBIfam" id="NF007618">
    <property type="entry name" value="PRK10266.1"/>
    <property type="match status" value="1"/>
</dbReference>
<keyword evidence="1" id="KW-0963">Cytoplasm</keyword>
<dbReference type="KEGG" id="pcol:F1325_06705"/>
<proteinExistence type="predicted"/>
<dbReference type="Pfam" id="PF00226">
    <property type="entry name" value="DnaJ"/>
    <property type="match status" value="1"/>
</dbReference>
<feature type="domain" description="J" evidence="4">
    <location>
        <begin position="5"/>
        <end position="69"/>
    </location>
</feature>
<dbReference type="Proteomes" id="UP000464700">
    <property type="component" value="Chromosome"/>
</dbReference>
<organism evidence="5 6">
    <name type="scientific">Proteus columbae</name>
    <dbReference type="NCBI Taxonomy" id="1987580"/>
    <lineage>
        <taxon>Bacteria</taxon>
        <taxon>Pseudomonadati</taxon>
        <taxon>Pseudomonadota</taxon>
        <taxon>Gammaproteobacteria</taxon>
        <taxon>Enterobacterales</taxon>
        <taxon>Morganellaceae</taxon>
        <taxon>Proteus</taxon>
    </lineage>
</organism>
<dbReference type="FunFam" id="2.60.260.20:FF:000013">
    <property type="entry name" value="DnaJ subfamily B member 11"/>
    <property type="match status" value="1"/>
</dbReference>
<dbReference type="PROSITE" id="PS00636">
    <property type="entry name" value="DNAJ_1"/>
    <property type="match status" value="1"/>
</dbReference>
<dbReference type="Pfam" id="PF01556">
    <property type="entry name" value="DnaJ_C"/>
    <property type="match status" value="1"/>
</dbReference>
<dbReference type="Gene3D" id="1.20.5.460">
    <property type="entry name" value="Single helix bin"/>
    <property type="match status" value="1"/>
</dbReference>
<name>A0A6I7D628_9GAMM</name>
<dbReference type="InterPro" id="IPR008971">
    <property type="entry name" value="HSP40/DnaJ_pept-bd"/>
</dbReference>
<evidence type="ECO:0000256" key="3">
    <source>
        <dbReference type="ARBA" id="ARBA00023186"/>
    </source>
</evidence>
<dbReference type="EMBL" id="CP043925">
    <property type="protein sequence ID" value="QHN10164.1"/>
    <property type="molecule type" value="Genomic_DNA"/>
</dbReference>
<evidence type="ECO:0000313" key="5">
    <source>
        <dbReference type="EMBL" id="QHN10164.1"/>
    </source>
</evidence>
<dbReference type="SUPFAM" id="SSF46565">
    <property type="entry name" value="Chaperone J-domain"/>
    <property type="match status" value="1"/>
</dbReference>
<accession>A0A6I7D628</accession>
<evidence type="ECO:0000259" key="4">
    <source>
        <dbReference type="PROSITE" id="PS50076"/>
    </source>
</evidence>
<dbReference type="RefSeq" id="WP_109372797.1">
    <property type="nucleotide sequence ID" value="NZ_CAXOLP010000011.1"/>
</dbReference>
<dbReference type="Gene3D" id="2.60.260.20">
    <property type="entry name" value="Urease metallochaperone UreE, N-terminal domain"/>
    <property type="match status" value="2"/>
</dbReference>
<dbReference type="GO" id="GO:0005737">
    <property type="term" value="C:cytoplasm"/>
    <property type="evidence" value="ECO:0007669"/>
    <property type="project" value="TreeGrafter"/>
</dbReference>
<dbReference type="InterPro" id="IPR036869">
    <property type="entry name" value="J_dom_sf"/>
</dbReference>
<evidence type="ECO:0000313" key="6">
    <source>
        <dbReference type="Proteomes" id="UP000464700"/>
    </source>
</evidence>
<reference evidence="5 6" key="1">
    <citation type="submission" date="2019-09" db="EMBL/GenBank/DDBJ databases">
        <title>Emergence of a chromosome-mediated tetracycline resistance gene in Proteus strain.</title>
        <authorList>
            <person name="He D."/>
            <person name="Wang L."/>
        </authorList>
    </citation>
    <scope>NUCLEOTIDE SEQUENCE [LARGE SCALE GENOMIC DNA]</scope>
    <source>
        <strain evidence="5 6">T60</strain>
    </source>
</reference>
<keyword evidence="3" id="KW-0143">Chaperone</keyword>
<dbReference type="InterPro" id="IPR002939">
    <property type="entry name" value="DnaJ_C"/>
</dbReference>
<dbReference type="GO" id="GO:0051082">
    <property type="term" value="F:unfolded protein binding"/>
    <property type="evidence" value="ECO:0007669"/>
    <property type="project" value="InterPro"/>
</dbReference>
<dbReference type="PANTHER" id="PTHR43096:SF52">
    <property type="entry name" value="DNAJ HOMOLOG 1, MITOCHONDRIAL-RELATED"/>
    <property type="match status" value="1"/>
</dbReference>
<dbReference type="GO" id="GO:0003677">
    <property type="term" value="F:DNA binding"/>
    <property type="evidence" value="ECO:0007669"/>
    <property type="project" value="UniProtKB-KW"/>
</dbReference>
<gene>
    <name evidence="5" type="primary">cbpA</name>
    <name evidence="5" type="ORF">F1325_06705</name>
</gene>
<sequence>MELKDYYAIMGVKSTDDIKTIKTAYRRLAKKYHPDVSKEPDAEERFKEIAQAWEILGDEQRRAEYDELWAHRNDPKFRQFTQQQSNTNQERFNQEDFDDFYASFFGQHSPFEGRRAQQAPKQRGHDLEIELAVFLEESQEEHKRTISYHLPVYNVFGILEKEIPKTLNVKIPAGVIDGQRIRLKGQGTSGENGGENGDLWLTIRIAPHPLFDIKGHDLEIVVPVAPWEAALGAKIPIPTIKEKILLTIPAGSQAGQKLRIKGKGLVSKKVSGDLYAILKIVMPPKPDEKIRELWQQIADSQTDYNPRKDWENK</sequence>
<evidence type="ECO:0000256" key="1">
    <source>
        <dbReference type="ARBA" id="ARBA00022490"/>
    </source>
</evidence>
<dbReference type="AlphaFoldDB" id="A0A6I7D628"/>
<evidence type="ECO:0000256" key="2">
    <source>
        <dbReference type="ARBA" id="ARBA00023125"/>
    </source>
</evidence>
<dbReference type="Gene3D" id="1.10.287.110">
    <property type="entry name" value="DnaJ domain"/>
    <property type="match status" value="1"/>
</dbReference>
<dbReference type="PROSITE" id="PS50076">
    <property type="entry name" value="DNAJ_2"/>
    <property type="match status" value="1"/>
</dbReference>
<dbReference type="FunFam" id="2.60.260.20:FF:000008">
    <property type="entry name" value="Curved DNA-binding protein"/>
    <property type="match status" value="1"/>
</dbReference>
<dbReference type="InterPro" id="IPR001623">
    <property type="entry name" value="DnaJ_domain"/>
</dbReference>
<dbReference type="SUPFAM" id="SSF49493">
    <property type="entry name" value="HSP40/DnaJ peptide-binding domain"/>
    <property type="match status" value="2"/>
</dbReference>
<dbReference type="InterPro" id="IPR018253">
    <property type="entry name" value="DnaJ_domain_CS"/>
</dbReference>
<keyword evidence="6" id="KW-1185">Reference proteome</keyword>
<dbReference type="PRINTS" id="PR00625">
    <property type="entry name" value="JDOMAIN"/>
</dbReference>